<reference evidence="2 3" key="1">
    <citation type="journal article" date="2009" name="Science">
        <title>Green evolution and dynamic adaptations revealed by genomes of the marine picoeukaryotes Micromonas.</title>
        <authorList>
            <person name="Worden A.Z."/>
            <person name="Lee J.H."/>
            <person name="Mock T."/>
            <person name="Rouze P."/>
            <person name="Simmons M.P."/>
            <person name="Aerts A.L."/>
            <person name="Allen A.E."/>
            <person name="Cuvelier M.L."/>
            <person name="Derelle E."/>
            <person name="Everett M.V."/>
            <person name="Foulon E."/>
            <person name="Grimwood J."/>
            <person name="Gundlach H."/>
            <person name="Henrissat B."/>
            <person name="Napoli C."/>
            <person name="McDonald S.M."/>
            <person name="Parker M.S."/>
            <person name="Rombauts S."/>
            <person name="Salamov A."/>
            <person name="Von Dassow P."/>
            <person name="Badger J.H."/>
            <person name="Coutinho P.M."/>
            <person name="Demir E."/>
            <person name="Dubchak I."/>
            <person name="Gentemann C."/>
            <person name="Eikrem W."/>
            <person name="Gready J.E."/>
            <person name="John U."/>
            <person name="Lanier W."/>
            <person name="Lindquist E.A."/>
            <person name="Lucas S."/>
            <person name="Mayer K.F."/>
            <person name="Moreau H."/>
            <person name="Not F."/>
            <person name="Otillar R."/>
            <person name="Panaud O."/>
            <person name="Pangilinan J."/>
            <person name="Paulsen I."/>
            <person name="Piegu B."/>
            <person name="Poliakov A."/>
            <person name="Robbens S."/>
            <person name="Schmutz J."/>
            <person name="Toulza E."/>
            <person name="Wyss T."/>
            <person name="Zelensky A."/>
            <person name="Zhou K."/>
            <person name="Armbrust E.V."/>
            <person name="Bhattacharya D."/>
            <person name="Goodenough U.W."/>
            <person name="Van de Peer Y."/>
            <person name="Grigoriev I.V."/>
        </authorList>
    </citation>
    <scope>NUCLEOTIDE SEQUENCE [LARGE SCALE GENOMIC DNA]</scope>
    <source>
        <strain evidence="3">RCC299 / NOUM17</strain>
    </source>
</reference>
<sequence>MACRPGKPPAIALSRPGVLRVARGALARAGWYFWGVPAAWSLEAHERDFARWGSEVLDESPVTARDLVETMDDDVFGARFDALYDALQAAGAARMKHAKRGASFGDHLVEVARWLRIFRGEECSLVLAGLGHTCYGSELFPAPLASLTDRVDVRRTLGADTERLMFLYATTSQARWYREVLRCNRRGLQHFGEDRETRPNAGRYRHEASWPIAVNFYTGETCRLHGAECAALTLMHAADIYSVLARPVKSNPNVHGGGRYDGRRQSEARALVLFMVQEAEEMVRALAESPEMSHRANTRHHLMCRELSERLGRWRADEVNGWRRDFGFDDGDWRHLRNALERLRARKLDASFVGHATGALR</sequence>
<dbReference type="RefSeq" id="XP_002503488.1">
    <property type="nucleotide sequence ID" value="XM_002503442.1"/>
</dbReference>
<dbReference type="KEGG" id="mis:MICPUN_101350"/>
<dbReference type="EMBL" id="CP001328">
    <property type="protein sequence ID" value="ACO64746.1"/>
    <property type="molecule type" value="Genomic_DNA"/>
</dbReference>
<dbReference type="Pfam" id="PF20680">
    <property type="entry name" value="DUF6817"/>
    <property type="match status" value="1"/>
</dbReference>
<evidence type="ECO:0000313" key="2">
    <source>
        <dbReference type="EMBL" id="ACO64746.1"/>
    </source>
</evidence>
<dbReference type="OrthoDB" id="10636990at2759"/>
<dbReference type="GeneID" id="8245132"/>
<proteinExistence type="predicted"/>
<dbReference type="AlphaFoldDB" id="C1E9V5"/>
<dbReference type="Proteomes" id="UP000002009">
    <property type="component" value="Chromosome 7"/>
</dbReference>
<dbReference type="InterPro" id="IPR049202">
    <property type="entry name" value="DUF6817"/>
</dbReference>
<accession>C1E9V5</accession>
<gene>
    <name evidence="2" type="ORF">MICPUN_101350</name>
</gene>
<dbReference type="InParanoid" id="C1E9V5"/>
<keyword evidence="3" id="KW-1185">Reference proteome</keyword>
<evidence type="ECO:0000259" key="1">
    <source>
        <dbReference type="Pfam" id="PF20680"/>
    </source>
</evidence>
<evidence type="ECO:0000313" key="3">
    <source>
        <dbReference type="Proteomes" id="UP000002009"/>
    </source>
</evidence>
<protein>
    <recommendedName>
        <fullName evidence="1">DUF6817 domain-containing protein</fullName>
    </recommendedName>
</protein>
<organism evidence="2 3">
    <name type="scientific">Micromonas commoda (strain RCC299 / NOUM17 / CCMP2709)</name>
    <name type="common">Picoplanktonic green alga</name>
    <dbReference type="NCBI Taxonomy" id="296587"/>
    <lineage>
        <taxon>Eukaryota</taxon>
        <taxon>Viridiplantae</taxon>
        <taxon>Chlorophyta</taxon>
        <taxon>Mamiellophyceae</taxon>
        <taxon>Mamiellales</taxon>
        <taxon>Mamiellaceae</taxon>
        <taxon>Micromonas</taxon>
    </lineage>
</organism>
<name>C1E9V5_MICCC</name>
<feature type="domain" description="DUF6817" evidence="1">
    <location>
        <begin position="87"/>
        <end position="170"/>
    </location>
</feature>